<dbReference type="Gene3D" id="1.10.287.130">
    <property type="match status" value="1"/>
</dbReference>
<dbReference type="Pfam" id="PF02518">
    <property type="entry name" value="HATPase_c"/>
    <property type="match status" value="1"/>
</dbReference>
<dbReference type="Gene3D" id="3.30.565.10">
    <property type="entry name" value="Histidine kinase-like ATPase, C-terminal domain"/>
    <property type="match status" value="1"/>
</dbReference>
<evidence type="ECO:0000256" key="1">
    <source>
        <dbReference type="ARBA" id="ARBA00000085"/>
    </source>
</evidence>
<feature type="transmembrane region" description="Helical" evidence="10">
    <location>
        <begin position="37"/>
        <end position="58"/>
    </location>
</feature>
<dbReference type="PROSITE" id="PS50885">
    <property type="entry name" value="HAMP"/>
    <property type="match status" value="1"/>
</dbReference>
<dbReference type="GO" id="GO:0005524">
    <property type="term" value="F:ATP binding"/>
    <property type="evidence" value="ECO:0007669"/>
    <property type="project" value="UniProtKB-KW"/>
</dbReference>
<keyword evidence="10" id="KW-0472">Membrane</keyword>
<evidence type="ECO:0000313" key="14">
    <source>
        <dbReference type="Proteomes" id="UP000190135"/>
    </source>
</evidence>
<dbReference type="PROSITE" id="PS50109">
    <property type="entry name" value="HIS_KIN"/>
    <property type="match status" value="1"/>
</dbReference>
<evidence type="ECO:0000313" key="13">
    <source>
        <dbReference type="EMBL" id="SJZ98444.1"/>
    </source>
</evidence>
<dbReference type="InterPro" id="IPR003660">
    <property type="entry name" value="HAMP_dom"/>
</dbReference>
<keyword evidence="4" id="KW-0597">Phosphoprotein</keyword>
<keyword evidence="10" id="KW-1133">Transmembrane helix</keyword>
<dbReference type="InterPro" id="IPR005467">
    <property type="entry name" value="His_kinase_dom"/>
</dbReference>
<dbReference type="AlphaFoldDB" id="A0A1T4Q453"/>
<dbReference type="SUPFAM" id="SSF55874">
    <property type="entry name" value="ATPase domain of HSP90 chaperone/DNA topoisomerase II/histidine kinase"/>
    <property type="match status" value="1"/>
</dbReference>
<dbReference type="STRING" id="1365950.SAMN05428963_104334"/>
<gene>
    <name evidence="13" type="ORF">SAMN05428963_104334</name>
</gene>
<feature type="domain" description="Histidine kinase" evidence="11">
    <location>
        <begin position="280"/>
        <end position="493"/>
    </location>
</feature>
<feature type="domain" description="HAMP" evidence="12">
    <location>
        <begin position="211"/>
        <end position="266"/>
    </location>
</feature>
<keyword evidence="8" id="KW-0067">ATP-binding</keyword>
<accession>A0A1T4Q453</accession>
<protein>
    <recommendedName>
        <fullName evidence="3">histidine kinase</fullName>
        <ecNumber evidence="3">2.7.13.3</ecNumber>
    </recommendedName>
</protein>
<evidence type="ECO:0000256" key="8">
    <source>
        <dbReference type="ARBA" id="ARBA00022840"/>
    </source>
</evidence>
<feature type="compositionally biased region" description="Basic and acidic residues" evidence="9">
    <location>
        <begin position="506"/>
        <end position="515"/>
    </location>
</feature>
<reference evidence="13 14" key="1">
    <citation type="submission" date="2017-02" db="EMBL/GenBank/DDBJ databases">
        <authorList>
            <person name="Peterson S.W."/>
        </authorList>
    </citation>
    <scope>NUCLEOTIDE SEQUENCE [LARGE SCALE GENOMIC DNA]</scope>
    <source>
        <strain evidence="13 14">USBA 369</strain>
    </source>
</reference>
<dbReference type="PRINTS" id="PR00344">
    <property type="entry name" value="BCTRLSENSOR"/>
</dbReference>
<dbReference type="InterPro" id="IPR004358">
    <property type="entry name" value="Sig_transdc_His_kin-like_C"/>
</dbReference>
<feature type="region of interest" description="Disordered" evidence="9">
    <location>
        <begin position="488"/>
        <end position="515"/>
    </location>
</feature>
<dbReference type="GO" id="GO:0000155">
    <property type="term" value="F:phosphorelay sensor kinase activity"/>
    <property type="evidence" value="ECO:0007669"/>
    <property type="project" value="InterPro"/>
</dbReference>
<keyword evidence="14" id="KW-1185">Reference proteome</keyword>
<dbReference type="GO" id="GO:0016020">
    <property type="term" value="C:membrane"/>
    <property type="evidence" value="ECO:0007669"/>
    <property type="project" value="UniProtKB-SubCell"/>
</dbReference>
<evidence type="ECO:0000256" key="7">
    <source>
        <dbReference type="ARBA" id="ARBA00022777"/>
    </source>
</evidence>
<dbReference type="EC" id="2.7.13.3" evidence="3"/>
<evidence type="ECO:0000256" key="9">
    <source>
        <dbReference type="SAM" id="MobiDB-lite"/>
    </source>
</evidence>
<sequence length="515" mass="56204">MSDRDMENRVTEADDSGRRTEKGVVRPVLAHRLSTRLLWLTMLFVMTAEVLIFVPSMANFREEWLRRKVETAAVAGFAAESEASGEGPLLAPEQGAGLLRALDAELVALQMDGAAHLLARAPTLSPIDLQIDLGEMGPASAIAQAFDSLLFGGHRTLRVFGPVGDGSMIAELVMSEAAVRSAMLVYARNIFFLSLAISVFTAFLVFLAINYLLIRPIRSMTRSMIGFGADPADSDRIIVPSGRRDEIGLAEAELAEMQGTLARMLREQRHLADLGLAVSKINHDLRNILSSAQLISDRLSDLEDPRVQRFAPMLIRSLDRALEYTRSVLSYGQAVERAPARRRVALHRLVEEIMGELAVPAQSGIELINAVEEELEVVVDPEQFYRVLVNLVRNAVQALEGEEEAAVVRRVRVEAERGSQGDMVIAVDDTGPGLPPRARENLFQAFRGSVRAGGTGLGLAIVAEIVEAHGGTIRLVERDAPGTRFEIRLPQRSSVSTSPRTPTDPAIERENTPAG</sequence>
<evidence type="ECO:0000256" key="6">
    <source>
        <dbReference type="ARBA" id="ARBA00022741"/>
    </source>
</evidence>
<keyword evidence="6" id="KW-0547">Nucleotide-binding</keyword>
<dbReference type="CDD" id="cd00075">
    <property type="entry name" value="HATPase"/>
    <property type="match status" value="1"/>
</dbReference>
<evidence type="ECO:0000256" key="3">
    <source>
        <dbReference type="ARBA" id="ARBA00012438"/>
    </source>
</evidence>
<comment type="catalytic activity">
    <reaction evidence="1">
        <text>ATP + protein L-histidine = ADP + protein N-phospho-L-histidine.</text>
        <dbReference type="EC" id="2.7.13.3"/>
    </reaction>
</comment>
<keyword evidence="10" id="KW-0812">Transmembrane</keyword>
<comment type="subcellular location">
    <subcellularLocation>
        <location evidence="2">Membrane</location>
    </subcellularLocation>
</comment>
<dbReference type="Proteomes" id="UP000190135">
    <property type="component" value="Unassembled WGS sequence"/>
</dbReference>
<organism evidence="13 14">
    <name type="scientific">Consotaella salsifontis</name>
    <dbReference type="NCBI Taxonomy" id="1365950"/>
    <lineage>
        <taxon>Bacteria</taxon>
        <taxon>Pseudomonadati</taxon>
        <taxon>Pseudomonadota</taxon>
        <taxon>Alphaproteobacteria</taxon>
        <taxon>Hyphomicrobiales</taxon>
        <taxon>Aurantimonadaceae</taxon>
        <taxon>Consotaella</taxon>
    </lineage>
</organism>
<proteinExistence type="predicted"/>
<evidence type="ECO:0000259" key="12">
    <source>
        <dbReference type="PROSITE" id="PS50885"/>
    </source>
</evidence>
<dbReference type="RefSeq" id="WP_245318906.1">
    <property type="nucleotide sequence ID" value="NZ_FUXL01000004.1"/>
</dbReference>
<feature type="transmembrane region" description="Helical" evidence="10">
    <location>
        <begin position="190"/>
        <end position="214"/>
    </location>
</feature>
<evidence type="ECO:0000256" key="2">
    <source>
        <dbReference type="ARBA" id="ARBA00004370"/>
    </source>
</evidence>
<dbReference type="SMART" id="SM00387">
    <property type="entry name" value="HATPase_c"/>
    <property type="match status" value="1"/>
</dbReference>
<dbReference type="InterPro" id="IPR003594">
    <property type="entry name" value="HATPase_dom"/>
</dbReference>
<dbReference type="SUPFAM" id="SSF47384">
    <property type="entry name" value="Homodimeric domain of signal transducing histidine kinase"/>
    <property type="match status" value="1"/>
</dbReference>
<dbReference type="PANTHER" id="PTHR44936">
    <property type="entry name" value="SENSOR PROTEIN CREC"/>
    <property type="match status" value="1"/>
</dbReference>
<feature type="compositionally biased region" description="Low complexity" evidence="9">
    <location>
        <begin position="490"/>
        <end position="505"/>
    </location>
</feature>
<evidence type="ECO:0000256" key="5">
    <source>
        <dbReference type="ARBA" id="ARBA00022679"/>
    </source>
</evidence>
<evidence type="ECO:0000256" key="4">
    <source>
        <dbReference type="ARBA" id="ARBA00022553"/>
    </source>
</evidence>
<dbReference type="InterPro" id="IPR036097">
    <property type="entry name" value="HisK_dim/P_sf"/>
</dbReference>
<dbReference type="EMBL" id="FUXL01000004">
    <property type="protein sequence ID" value="SJZ98444.1"/>
    <property type="molecule type" value="Genomic_DNA"/>
</dbReference>
<keyword evidence="5" id="KW-0808">Transferase</keyword>
<evidence type="ECO:0000259" key="11">
    <source>
        <dbReference type="PROSITE" id="PS50109"/>
    </source>
</evidence>
<keyword evidence="7 13" id="KW-0418">Kinase</keyword>
<name>A0A1T4Q453_9HYPH</name>
<dbReference type="InterPro" id="IPR036890">
    <property type="entry name" value="HATPase_C_sf"/>
</dbReference>
<evidence type="ECO:0000256" key="10">
    <source>
        <dbReference type="SAM" id="Phobius"/>
    </source>
</evidence>
<dbReference type="PANTHER" id="PTHR44936:SF10">
    <property type="entry name" value="SENSOR PROTEIN RSTB"/>
    <property type="match status" value="1"/>
</dbReference>
<dbReference type="InterPro" id="IPR050980">
    <property type="entry name" value="2C_sensor_his_kinase"/>
</dbReference>